<sequence>MKVLILQGSPRANGNTAWMAEEYKKAAEAAGHEVTLVNVAKKKIAGCLACEYCHTKGNGTCIQKDDMQELCPMMNEAEVIVLAAPIYYFTICAQIQAAIQRMYCVNKPANVRKMALLISSYSPGVYDGAKAEFRDICNYWKVENMGFVTAKIDEQKTEETKRKVVALASII</sequence>
<dbReference type="Gene3D" id="3.40.50.360">
    <property type="match status" value="1"/>
</dbReference>
<dbReference type="SUPFAM" id="SSF52218">
    <property type="entry name" value="Flavoproteins"/>
    <property type="match status" value="1"/>
</dbReference>
<comment type="caution">
    <text evidence="4">The sequence shown here is derived from an EMBL/GenBank/DDBJ whole genome shotgun (WGS) entry which is preliminary data.</text>
</comment>
<protein>
    <recommendedName>
        <fullName evidence="3">NADPH-dependent FMN reductase-like domain-containing protein</fullName>
    </recommendedName>
</protein>
<proteinExistence type="predicted"/>
<evidence type="ECO:0000256" key="1">
    <source>
        <dbReference type="ARBA" id="ARBA00022630"/>
    </source>
</evidence>
<evidence type="ECO:0000313" key="5">
    <source>
        <dbReference type="Proteomes" id="UP000887097"/>
    </source>
</evidence>
<dbReference type="GeneID" id="31500697"/>
<evidence type="ECO:0000256" key="2">
    <source>
        <dbReference type="ARBA" id="ARBA00022643"/>
    </source>
</evidence>
<dbReference type="Pfam" id="PF03358">
    <property type="entry name" value="FMN_red"/>
    <property type="match status" value="1"/>
</dbReference>
<keyword evidence="1" id="KW-0285">Flavoprotein</keyword>
<name>A0AA37I7U5_XYLRU</name>
<organism evidence="4 5">
    <name type="scientific">Xylanibacter ruminicola</name>
    <name type="common">Prevotella ruminicola</name>
    <dbReference type="NCBI Taxonomy" id="839"/>
    <lineage>
        <taxon>Bacteria</taxon>
        <taxon>Pseudomonadati</taxon>
        <taxon>Bacteroidota</taxon>
        <taxon>Bacteroidia</taxon>
        <taxon>Bacteroidales</taxon>
        <taxon>Prevotellaceae</taxon>
        <taxon>Xylanibacter</taxon>
    </lineage>
</organism>
<dbReference type="RefSeq" id="WP_013063683.1">
    <property type="nucleotide sequence ID" value="NZ_BPTT01000001.1"/>
</dbReference>
<dbReference type="PANTHER" id="PTHR43278">
    <property type="entry name" value="NAD(P)H-DEPENDENT FMN-CONTAINING OXIDOREDUCTASE YWQN-RELATED"/>
    <property type="match status" value="1"/>
</dbReference>
<dbReference type="InterPro" id="IPR005025">
    <property type="entry name" value="FMN_Rdtase-like_dom"/>
</dbReference>
<accession>A0AA37I7U5</accession>
<evidence type="ECO:0000259" key="3">
    <source>
        <dbReference type="Pfam" id="PF03358"/>
    </source>
</evidence>
<reference evidence="4" key="1">
    <citation type="submission" date="2021-08" db="EMBL/GenBank/DDBJ databases">
        <title>Prevotella lacticifex sp. nov., isolated from rumen of cow.</title>
        <authorList>
            <person name="Shinkai T."/>
            <person name="Ikeyama N."/>
            <person name="Kumagai M."/>
            <person name="Ohmori H."/>
            <person name="Sakamoto M."/>
            <person name="Ohkuma M."/>
            <person name="Mitsumori M."/>
        </authorList>
    </citation>
    <scope>NUCLEOTIDE SEQUENCE</scope>
    <source>
        <strain evidence="4">JCM 8259</strain>
    </source>
</reference>
<feature type="domain" description="NADPH-dependent FMN reductase-like" evidence="3">
    <location>
        <begin position="1"/>
        <end position="133"/>
    </location>
</feature>
<dbReference type="Proteomes" id="UP000887097">
    <property type="component" value="Unassembled WGS sequence"/>
</dbReference>
<dbReference type="GO" id="GO:0016491">
    <property type="term" value="F:oxidoreductase activity"/>
    <property type="evidence" value="ECO:0007669"/>
    <property type="project" value="InterPro"/>
</dbReference>
<dbReference type="InterPro" id="IPR051796">
    <property type="entry name" value="ISF_SsuE-like"/>
</dbReference>
<evidence type="ECO:0000313" key="4">
    <source>
        <dbReference type="EMBL" id="GJG33556.1"/>
    </source>
</evidence>
<gene>
    <name evidence="4" type="ORF">PRMUPPPA20_16650</name>
</gene>
<keyword evidence="2" id="KW-0288">FMN</keyword>
<dbReference type="PANTHER" id="PTHR43278:SF2">
    <property type="entry name" value="IRON-SULFUR FLAVOPROTEIN"/>
    <property type="match status" value="1"/>
</dbReference>
<dbReference type="EMBL" id="BPTT01000001">
    <property type="protein sequence ID" value="GJG33556.1"/>
    <property type="molecule type" value="Genomic_DNA"/>
</dbReference>
<dbReference type="OMA" id="CIQKDDM"/>
<dbReference type="InterPro" id="IPR029039">
    <property type="entry name" value="Flavoprotein-like_sf"/>
</dbReference>
<dbReference type="AlphaFoldDB" id="A0AA37I7U5"/>